<dbReference type="InterPro" id="IPR009370">
    <property type="entry name" value="YutD-like"/>
</dbReference>
<proteinExistence type="predicted"/>
<dbReference type="Gene3D" id="3.50.4.20">
    <property type="match status" value="1"/>
</dbReference>
<sequence>MTIMNISEDINNKYDYKEENIKLVRDKNIKIGKYLYKVIDNYKNCLDPEMLKHRYTRLFAKFDYIFGDLSYDQLRLTGFYEDKGKNKYKVITTCQDFLNEFCSFNCPFFLLKKIKDLDKYE</sequence>
<reference evidence="1 2" key="1">
    <citation type="journal article" date="2023" name="Microbiol. Spectr.">
        <title>Symbiosis of Carpenter Bees with Uncharacterized Lactic Acid Bacteria Showing NAD Auxotrophy.</title>
        <authorList>
            <person name="Kawasaki S."/>
            <person name="Ozawa K."/>
            <person name="Mori T."/>
            <person name="Yamamoto A."/>
            <person name="Ito M."/>
            <person name="Ohkuma M."/>
            <person name="Sakamoto M."/>
            <person name="Matsutani M."/>
        </authorList>
    </citation>
    <scope>NUCLEOTIDE SEQUENCE [LARGE SCALE GENOMIC DNA]</scope>
    <source>
        <strain evidence="1 2">KimC2</strain>
    </source>
</reference>
<name>A0AAU9D9K3_9LACO</name>
<evidence type="ECO:0000313" key="1">
    <source>
        <dbReference type="EMBL" id="BDR56340.1"/>
    </source>
</evidence>
<accession>A0AAU9D9K3</accession>
<dbReference type="Proteomes" id="UP001321804">
    <property type="component" value="Chromosome"/>
</dbReference>
<keyword evidence="2" id="KW-1185">Reference proteome</keyword>
<evidence type="ECO:0000313" key="2">
    <source>
        <dbReference type="Proteomes" id="UP001321804"/>
    </source>
</evidence>
<protein>
    <recommendedName>
        <fullName evidence="3">DUF1027 domain-containing protein</fullName>
    </recommendedName>
</protein>
<dbReference type="EMBL" id="AP026801">
    <property type="protein sequence ID" value="BDR56340.1"/>
    <property type="molecule type" value="Genomic_DNA"/>
</dbReference>
<organism evidence="1 2">
    <name type="scientific">Xylocopilactobacillus apis</name>
    <dbReference type="NCBI Taxonomy" id="2932183"/>
    <lineage>
        <taxon>Bacteria</taxon>
        <taxon>Bacillati</taxon>
        <taxon>Bacillota</taxon>
        <taxon>Bacilli</taxon>
        <taxon>Lactobacillales</taxon>
        <taxon>Lactobacillaceae</taxon>
        <taxon>Xylocopilactobacillus</taxon>
    </lineage>
</organism>
<dbReference type="Pfam" id="PF06265">
    <property type="entry name" value="YutD-like"/>
    <property type="match status" value="1"/>
</dbReference>
<dbReference type="KEGG" id="xak:KIMC2_09020"/>
<dbReference type="AlphaFoldDB" id="A0AAU9D9K3"/>
<gene>
    <name evidence="1" type="ORF">KIMC2_09020</name>
</gene>
<dbReference type="InterPro" id="IPR038141">
    <property type="entry name" value="YutD-like_sf"/>
</dbReference>
<evidence type="ECO:0008006" key="3">
    <source>
        <dbReference type="Google" id="ProtNLM"/>
    </source>
</evidence>